<evidence type="ECO:0000313" key="2">
    <source>
        <dbReference type="EMBL" id="GEK81233.1"/>
    </source>
</evidence>
<evidence type="ECO:0000313" key="3">
    <source>
        <dbReference type="Proteomes" id="UP000321749"/>
    </source>
</evidence>
<dbReference type="Pfam" id="PF00903">
    <property type="entry name" value="Glyoxalase"/>
    <property type="match status" value="1"/>
</dbReference>
<dbReference type="AlphaFoldDB" id="A0AA87RLI5"/>
<dbReference type="SUPFAM" id="SSF54593">
    <property type="entry name" value="Glyoxalase/Bleomycin resistance protein/Dihydroxybiphenyl dioxygenase"/>
    <property type="match status" value="1"/>
</dbReference>
<proteinExistence type="predicted"/>
<protein>
    <recommendedName>
        <fullName evidence="1">VOC domain-containing protein</fullName>
    </recommendedName>
</protein>
<dbReference type="EMBL" id="BJUU01000022">
    <property type="protein sequence ID" value="GEK81233.1"/>
    <property type="molecule type" value="Genomic_DNA"/>
</dbReference>
<gene>
    <name evidence="2" type="ORF">ABA31_25840</name>
</gene>
<dbReference type="RefSeq" id="WP_146796402.1">
    <property type="nucleotide sequence ID" value="NZ_BJUU01000022.1"/>
</dbReference>
<name>A0AA87RLI5_9MICO</name>
<sequence>MVTFGDPQVILFSADVERAAAFYRAFGFAERFRTPALGAPIHVDLELDGMRFGIASIASTRDDHGLAPVDHGQRAAVILWCDDVDAALAETEARGIPTLAAPEPWLTDLRIAWIADPDGHPVQLVQRTG</sequence>
<reference evidence="2 3" key="1">
    <citation type="submission" date="2019-07" db="EMBL/GenBank/DDBJ databases">
        <title>Whole genome shotgun sequence of Agrococcus baldri NBRC 103055.</title>
        <authorList>
            <person name="Hosoyama A."/>
            <person name="Uohara A."/>
            <person name="Ohji S."/>
            <person name="Ichikawa N."/>
        </authorList>
    </citation>
    <scope>NUCLEOTIDE SEQUENCE [LARGE SCALE GENOMIC DNA]</scope>
    <source>
        <strain evidence="2 3">NBRC 103055</strain>
    </source>
</reference>
<dbReference type="InterPro" id="IPR037523">
    <property type="entry name" value="VOC_core"/>
</dbReference>
<organism evidence="2 3">
    <name type="scientific">Agrococcus baldri</name>
    <dbReference type="NCBI Taxonomy" id="153730"/>
    <lineage>
        <taxon>Bacteria</taxon>
        <taxon>Bacillati</taxon>
        <taxon>Actinomycetota</taxon>
        <taxon>Actinomycetes</taxon>
        <taxon>Micrococcales</taxon>
        <taxon>Microbacteriaceae</taxon>
        <taxon>Agrococcus</taxon>
    </lineage>
</organism>
<comment type="caution">
    <text evidence="2">The sequence shown here is derived from an EMBL/GenBank/DDBJ whole genome shotgun (WGS) entry which is preliminary data.</text>
</comment>
<dbReference type="InterPro" id="IPR004360">
    <property type="entry name" value="Glyas_Fos-R_dOase_dom"/>
</dbReference>
<keyword evidence="3" id="KW-1185">Reference proteome</keyword>
<evidence type="ECO:0000259" key="1">
    <source>
        <dbReference type="PROSITE" id="PS51819"/>
    </source>
</evidence>
<dbReference type="InterPro" id="IPR029068">
    <property type="entry name" value="Glyas_Bleomycin-R_OHBP_Dase"/>
</dbReference>
<dbReference type="Proteomes" id="UP000321749">
    <property type="component" value="Unassembled WGS sequence"/>
</dbReference>
<feature type="domain" description="VOC" evidence="1">
    <location>
        <begin position="5"/>
        <end position="127"/>
    </location>
</feature>
<accession>A0AA87RLI5</accession>
<dbReference type="Gene3D" id="3.10.180.10">
    <property type="entry name" value="2,3-Dihydroxybiphenyl 1,2-Dioxygenase, domain 1"/>
    <property type="match status" value="1"/>
</dbReference>
<dbReference type="PROSITE" id="PS51819">
    <property type="entry name" value="VOC"/>
    <property type="match status" value="1"/>
</dbReference>